<dbReference type="PANTHER" id="PTHR48111:SF1">
    <property type="entry name" value="TWO-COMPONENT RESPONSE REGULATOR ORR33"/>
    <property type="match status" value="1"/>
</dbReference>
<keyword evidence="9" id="KW-1185">Reference proteome</keyword>
<reference evidence="8 9" key="1">
    <citation type="submission" date="2024-09" db="EMBL/GenBank/DDBJ databases">
        <authorList>
            <person name="Sun Q."/>
            <person name="Mori K."/>
        </authorList>
    </citation>
    <scope>NUCLEOTIDE SEQUENCE [LARGE SCALE GENOMIC DNA]</scope>
    <source>
        <strain evidence="8 9">CECT 8726</strain>
    </source>
</reference>
<dbReference type="SMART" id="SM00448">
    <property type="entry name" value="REC"/>
    <property type="match status" value="1"/>
</dbReference>
<protein>
    <submittedName>
        <fullName evidence="8">PleD family two-component system response regulator</fullName>
    </submittedName>
</protein>
<feature type="domain" description="Response regulatory" evidence="7">
    <location>
        <begin position="2"/>
        <end position="121"/>
    </location>
</feature>
<accession>A0ABV5JJ65</accession>
<organism evidence="8 9">
    <name type="scientific">Pseudohalocynthiibacter aestuariivivens</name>
    <dbReference type="NCBI Taxonomy" id="1591409"/>
    <lineage>
        <taxon>Bacteria</taxon>
        <taxon>Pseudomonadati</taxon>
        <taxon>Pseudomonadota</taxon>
        <taxon>Alphaproteobacteria</taxon>
        <taxon>Rhodobacterales</taxon>
        <taxon>Paracoccaceae</taxon>
        <taxon>Pseudohalocynthiibacter</taxon>
    </lineage>
</organism>
<evidence type="ECO:0000256" key="4">
    <source>
        <dbReference type="ARBA" id="ARBA00023125"/>
    </source>
</evidence>
<evidence type="ECO:0000313" key="8">
    <source>
        <dbReference type="EMBL" id="MFB9233165.1"/>
    </source>
</evidence>
<dbReference type="Pfam" id="PF00072">
    <property type="entry name" value="Response_reg"/>
    <property type="match status" value="1"/>
</dbReference>
<dbReference type="SUPFAM" id="SSF52172">
    <property type="entry name" value="CheY-like"/>
    <property type="match status" value="1"/>
</dbReference>
<dbReference type="InterPro" id="IPR011006">
    <property type="entry name" value="CheY-like_superfamily"/>
</dbReference>
<dbReference type="RefSeq" id="WP_213889345.1">
    <property type="nucleotide sequence ID" value="NZ_JAGFNU010000006.1"/>
</dbReference>
<evidence type="ECO:0000256" key="5">
    <source>
        <dbReference type="ARBA" id="ARBA00023163"/>
    </source>
</evidence>
<name>A0ABV5JJ65_9RHOB</name>
<evidence type="ECO:0000259" key="7">
    <source>
        <dbReference type="PROSITE" id="PS50110"/>
    </source>
</evidence>
<dbReference type="EMBL" id="JBHMEA010000048">
    <property type="protein sequence ID" value="MFB9233165.1"/>
    <property type="molecule type" value="Genomic_DNA"/>
</dbReference>
<evidence type="ECO:0000256" key="1">
    <source>
        <dbReference type="ARBA" id="ARBA00022553"/>
    </source>
</evidence>
<dbReference type="InterPro" id="IPR001789">
    <property type="entry name" value="Sig_transdc_resp-reg_receiver"/>
</dbReference>
<sequence>MKILAVDDDVFILELLPVVLANSGYHDVSVRASPIRALSLLEREEPKFDCLFLDIAMPGMDGIELCRRIRALPGYKETPIIMLTVMSDISHIDRAFEAGATDYVTKPFDVTEIGARVHIAEKLIASQNGVKERQAAKTSPVSKSEPVVATAFLDPQRIEDVEGAVEYEALSNYLGQLSRAGLDSSNIFAIKIDQAEEIHSKTSPLEYSFALSEVADVIAEILREKGFFLMTYAGSGHFLCVSHSNYFDSDPDAVLTLQYAIDERELAYDNGSPMDINVSVGKSLKPRVSASKGTHRIFRVAIARSEDTYNAKQGLLSRPNIRRVP</sequence>
<keyword evidence="4" id="KW-0238">DNA-binding</keyword>
<keyword evidence="5" id="KW-0804">Transcription</keyword>
<evidence type="ECO:0000313" key="9">
    <source>
        <dbReference type="Proteomes" id="UP001589683"/>
    </source>
</evidence>
<evidence type="ECO:0000256" key="3">
    <source>
        <dbReference type="ARBA" id="ARBA00023015"/>
    </source>
</evidence>
<keyword evidence="2" id="KW-0902">Two-component regulatory system</keyword>
<dbReference type="InterPro" id="IPR039420">
    <property type="entry name" value="WalR-like"/>
</dbReference>
<keyword evidence="3" id="KW-0805">Transcription regulation</keyword>
<gene>
    <name evidence="8" type="ORF">ACFFUT_15345</name>
</gene>
<dbReference type="PROSITE" id="PS50110">
    <property type="entry name" value="RESPONSE_REGULATORY"/>
    <property type="match status" value="1"/>
</dbReference>
<proteinExistence type="predicted"/>
<feature type="modified residue" description="4-aspartylphosphate" evidence="6">
    <location>
        <position position="54"/>
    </location>
</feature>
<comment type="caution">
    <text evidence="8">The sequence shown here is derived from an EMBL/GenBank/DDBJ whole genome shotgun (WGS) entry which is preliminary data.</text>
</comment>
<dbReference type="Gene3D" id="3.40.50.2300">
    <property type="match status" value="1"/>
</dbReference>
<dbReference type="PANTHER" id="PTHR48111">
    <property type="entry name" value="REGULATOR OF RPOS"/>
    <property type="match status" value="1"/>
</dbReference>
<evidence type="ECO:0000256" key="6">
    <source>
        <dbReference type="PROSITE-ProRule" id="PRU00169"/>
    </source>
</evidence>
<dbReference type="Proteomes" id="UP001589683">
    <property type="component" value="Unassembled WGS sequence"/>
</dbReference>
<keyword evidence="1 6" id="KW-0597">Phosphoprotein</keyword>
<evidence type="ECO:0000256" key="2">
    <source>
        <dbReference type="ARBA" id="ARBA00023012"/>
    </source>
</evidence>